<dbReference type="HAMAP" id="MF_02093">
    <property type="entry name" value="Beta_carotene_diox"/>
    <property type="match status" value="1"/>
</dbReference>
<feature type="transmembrane region" description="Helical" evidence="1">
    <location>
        <begin position="79"/>
        <end position="98"/>
    </location>
</feature>
<evidence type="ECO:0000256" key="1">
    <source>
        <dbReference type="SAM" id="Phobius"/>
    </source>
</evidence>
<feature type="transmembrane region" description="Helical" evidence="1">
    <location>
        <begin position="20"/>
        <end position="41"/>
    </location>
</feature>
<name>A0A6J6RIV2_9ZZZZ</name>
<dbReference type="InterPro" id="IPR022270">
    <property type="entry name" value="Blh_diox"/>
</dbReference>
<evidence type="ECO:0000313" key="2">
    <source>
        <dbReference type="EMBL" id="CAB4721538.1"/>
    </source>
</evidence>
<reference evidence="2" key="1">
    <citation type="submission" date="2020-05" db="EMBL/GenBank/DDBJ databases">
        <authorList>
            <person name="Chiriac C."/>
            <person name="Salcher M."/>
            <person name="Ghai R."/>
            <person name="Kavagutti S V."/>
        </authorList>
    </citation>
    <scope>NUCLEOTIDE SEQUENCE</scope>
</reference>
<feature type="transmembrane region" description="Helical" evidence="1">
    <location>
        <begin position="104"/>
        <end position="121"/>
    </location>
</feature>
<feature type="transmembrane region" description="Helical" evidence="1">
    <location>
        <begin position="179"/>
        <end position="201"/>
    </location>
</feature>
<keyword evidence="1" id="KW-0472">Membrane</keyword>
<sequence length="326" mass="35227">MNLATVTVMEMAKLKTFSRVRTFSSAIVAIAIAASIAFSSWLGADSLNWQVVMAVVALAIGIPHGAVDHLVTLPKSAPWKMAIFVVIYVAIALAAIWAILQWNVWGFIAVVIMSATHFGIGDSAFISELNHLKGNTSSKLPVWAYAPAAGLLPVVIPLVNSRSTEALTKVNAELINWHYGYTSEIQIAVAAIATLSAMALITRKRYRDLLDVALLATLASVAPPLVAFAVYFGCWHAMRHTSRLTSLLPRSLDAYERNNSRRAFVLAVIPGLPALAGTLIFVALLAGFSHTNVSDTFLWLTLVTIWALTVPHMIVTAKLDRAALKN</sequence>
<feature type="transmembrane region" description="Helical" evidence="1">
    <location>
        <begin position="213"/>
        <end position="238"/>
    </location>
</feature>
<feature type="transmembrane region" description="Helical" evidence="1">
    <location>
        <begin position="47"/>
        <end position="67"/>
    </location>
</feature>
<proteinExistence type="inferred from homology"/>
<feature type="transmembrane region" description="Helical" evidence="1">
    <location>
        <begin position="142"/>
        <end position="159"/>
    </location>
</feature>
<evidence type="ECO:0000313" key="3">
    <source>
        <dbReference type="EMBL" id="CAB4818793.1"/>
    </source>
</evidence>
<dbReference type="EMBL" id="CAFABJ010000001">
    <property type="protein sequence ID" value="CAB4818793.1"/>
    <property type="molecule type" value="Genomic_DNA"/>
</dbReference>
<dbReference type="Pfam" id="PF15461">
    <property type="entry name" value="BCD"/>
    <property type="match status" value="1"/>
</dbReference>
<keyword evidence="1" id="KW-0812">Transmembrane</keyword>
<gene>
    <name evidence="2" type="ORF">UFOPK2735_00043</name>
    <name evidence="3" type="ORF">UFOPK3217_00021</name>
</gene>
<feature type="transmembrane region" description="Helical" evidence="1">
    <location>
        <begin position="263"/>
        <end position="285"/>
    </location>
</feature>
<keyword evidence="1" id="KW-1133">Transmembrane helix</keyword>
<dbReference type="AlphaFoldDB" id="A0A6J6RIV2"/>
<dbReference type="EMBL" id="CAEZYP010000002">
    <property type="protein sequence ID" value="CAB4721538.1"/>
    <property type="molecule type" value="Genomic_DNA"/>
</dbReference>
<dbReference type="NCBIfam" id="TIGR03753">
    <property type="entry name" value="blh_monoox"/>
    <property type="match status" value="1"/>
</dbReference>
<feature type="transmembrane region" description="Helical" evidence="1">
    <location>
        <begin position="297"/>
        <end position="315"/>
    </location>
</feature>
<protein>
    <submittedName>
        <fullName evidence="2">Unannotated protein</fullName>
    </submittedName>
</protein>
<dbReference type="GO" id="GO:0016702">
    <property type="term" value="F:oxidoreductase activity, acting on single donors with incorporation of molecular oxygen, incorporation of two atoms of oxygen"/>
    <property type="evidence" value="ECO:0007669"/>
    <property type="project" value="InterPro"/>
</dbReference>
<accession>A0A6J6RIV2</accession>
<organism evidence="2">
    <name type="scientific">freshwater metagenome</name>
    <dbReference type="NCBI Taxonomy" id="449393"/>
    <lineage>
        <taxon>unclassified sequences</taxon>
        <taxon>metagenomes</taxon>
        <taxon>ecological metagenomes</taxon>
    </lineage>
</organism>